<dbReference type="PANTHER" id="PTHR19446">
    <property type="entry name" value="REVERSE TRANSCRIPTASES"/>
    <property type="match status" value="1"/>
</dbReference>
<evidence type="ECO:0000313" key="3">
    <source>
        <dbReference type="Proteomes" id="UP001303046"/>
    </source>
</evidence>
<reference evidence="2 3" key="1">
    <citation type="submission" date="2023-08" db="EMBL/GenBank/DDBJ databases">
        <title>A Necator americanus chromosomal reference genome.</title>
        <authorList>
            <person name="Ilik V."/>
            <person name="Petrzelkova K.J."/>
            <person name="Pardy F."/>
            <person name="Fuh T."/>
            <person name="Niatou-Singa F.S."/>
            <person name="Gouil Q."/>
            <person name="Baker L."/>
            <person name="Ritchie M.E."/>
            <person name="Jex A.R."/>
            <person name="Gazzola D."/>
            <person name="Li H."/>
            <person name="Toshio Fujiwara R."/>
            <person name="Zhan B."/>
            <person name="Aroian R.V."/>
            <person name="Pafco B."/>
            <person name="Schwarz E.M."/>
        </authorList>
    </citation>
    <scope>NUCLEOTIDE SEQUENCE [LARGE SCALE GENOMIC DNA]</scope>
    <source>
        <strain evidence="2 3">Aroian</strain>
        <tissue evidence="2">Whole animal</tissue>
    </source>
</reference>
<protein>
    <recommendedName>
        <fullName evidence="4">Reverse transcriptase domain-containing protein</fullName>
    </recommendedName>
</protein>
<comment type="caution">
    <text evidence="2">The sequence shown here is derived from an EMBL/GenBank/DDBJ whole genome shotgun (WGS) entry which is preliminary data.</text>
</comment>
<sequence>MRIAQWRDSCGDRPHTHQPEPHDGKEHLLSATKEKIEYHNCILEDFLSQFDEDIEEDPNVDYEMLLRGLRAEEVSGSSTKRNGSIEVSKGSPKKERNPDQWKTSRTVLIHRKGDREDLRNYRPICLLSVLYKVITKIILTGISRTLDEAQPQEQVGFYQGFSCLDNIQTVSRVIKVCPEYRLPFVRTFVGYEKAFDSAETNAILSALADQSVDASYVRKLTNCYDRCTTKILLFNRLLTIPIGKGLLNRGSFAVRISRTFYEHGKDLKEELNRRMREAWTAFTPVREATDRLTHKDLRAHLFDSTVLPAL</sequence>
<evidence type="ECO:0008006" key="4">
    <source>
        <dbReference type="Google" id="ProtNLM"/>
    </source>
</evidence>
<feature type="region of interest" description="Disordered" evidence="1">
    <location>
        <begin position="1"/>
        <end position="25"/>
    </location>
</feature>
<dbReference type="EMBL" id="JAVFWL010000002">
    <property type="protein sequence ID" value="KAK6735876.1"/>
    <property type="molecule type" value="Genomic_DNA"/>
</dbReference>
<name>A0ABR1CBL6_NECAM</name>
<evidence type="ECO:0000313" key="2">
    <source>
        <dbReference type="EMBL" id="KAK6735876.1"/>
    </source>
</evidence>
<proteinExistence type="predicted"/>
<evidence type="ECO:0000256" key="1">
    <source>
        <dbReference type="SAM" id="MobiDB-lite"/>
    </source>
</evidence>
<feature type="compositionally biased region" description="Basic and acidic residues" evidence="1">
    <location>
        <begin position="9"/>
        <end position="25"/>
    </location>
</feature>
<feature type="region of interest" description="Disordered" evidence="1">
    <location>
        <begin position="77"/>
        <end position="102"/>
    </location>
</feature>
<dbReference type="Proteomes" id="UP001303046">
    <property type="component" value="Unassembled WGS sequence"/>
</dbReference>
<accession>A0ABR1CBL6</accession>
<organism evidence="2 3">
    <name type="scientific">Necator americanus</name>
    <name type="common">Human hookworm</name>
    <dbReference type="NCBI Taxonomy" id="51031"/>
    <lineage>
        <taxon>Eukaryota</taxon>
        <taxon>Metazoa</taxon>
        <taxon>Ecdysozoa</taxon>
        <taxon>Nematoda</taxon>
        <taxon>Chromadorea</taxon>
        <taxon>Rhabditida</taxon>
        <taxon>Rhabditina</taxon>
        <taxon>Rhabditomorpha</taxon>
        <taxon>Strongyloidea</taxon>
        <taxon>Ancylostomatidae</taxon>
        <taxon>Bunostominae</taxon>
        <taxon>Necator</taxon>
    </lineage>
</organism>
<keyword evidence="3" id="KW-1185">Reference proteome</keyword>
<gene>
    <name evidence="2" type="primary">Necator_chrII.g6666</name>
    <name evidence="2" type="ORF">RB195_018873</name>
</gene>